<dbReference type="AlphaFoldDB" id="A0A9W7A405"/>
<comment type="subcellular location">
    <subcellularLocation>
        <location evidence="1">Membrane</location>
        <topology evidence="1">Multi-pass membrane protein</topology>
    </subcellularLocation>
</comment>
<evidence type="ECO:0000313" key="8">
    <source>
        <dbReference type="Proteomes" id="UP001165082"/>
    </source>
</evidence>
<dbReference type="PANTHER" id="PTHR12570">
    <property type="match status" value="1"/>
</dbReference>
<evidence type="ECO:0000256" key="3">
    <source>
        <dbReference type="ARBA" id="ARBA00022989"/>
    </source>
</evidence>
<feature type="compositionally biased region" description="Low complexity" evidence="5">
    <location>
        <begin position="79"/>
        <end position="92"/>
    </location>
</feature>
<evidence type="ECO:0000256" key="6">
    <source>
        <dbReference type="SAM" id="Phobius"/>
    </source>
</evidence>
<evidence type="ECO:0000256" key="2">
    <source>
        <dbReference type="ARBA" id="ARBA00022692"/>
    </source>
</evidence>
<dbReference type="Pfam" id="PF05653">
    <property type="entry name" value="Mg_trans_NIPA"/>
    <property type="match status" value="1"/>
</dbReference>
<dbReference type="InterPro" id="IPR037185">
    <property type="entry name" value="EmrE-like"/>
</dbReference>
<feature type="transmembrane region" description="Helical" evidence="6">
    <location>
        <begin position="147"/>
        <end position="167"/>
    </location>
</feature>
<gene>
    <name evidence="7" type="ORF">TrRE_jg74</name>
</gene>
<sequence>MSSEVNNGLAIPLALVGNAINSVGYIIQKQAHMMNEDKLEKWVAAQEEKLRLGQADQLIENGGGPGGDRTKSTPPPSPNSTTSTTSQGSPTSAAITRISDYPTTRFCCTTVPSNHFVVTPLWWIGIFLYGCGSAIHGSALSYGSHTIIAPMDAFTLVCNAVFAPMFLSEKFTRPQIIGTCILIIGIAGIAVSAPSDPPAFESGKCFDMIGQSRCLAILGGWGGATMAMYIARWMKVNSSIERDSSKAKGVVEMICLCLICAFV</sequence>
<protein>
    <recommendedName>
        <fullName evidence="9">EamA domain-containing protein</fullName>
    </recommendedName>
</protein>
<feature type="transmembrane region" description="Helical" evidence="6">
    <location>
        <begin position="6"/>
        <end position="27"/>
    </location>
</feature>
<dbReference type="Proteomes" id="UP001165082">
    <property type="component" value="Unassembled WGS sequence"/>
</dbReference>
<dbReference type="OrthoDB" id="165382at2759"/>
<feature type="non-terminal residue" evidence="7">
    <location>
        <position position="1"/>
    </location>
</feature>
<organism evidence="7 8">
    <name type="scientific">Triparma retinervis</name>
    <dbReference type="NCBI Taxonomy" id="2557542"/>
    <lineage>
        <taxon>Eukaryota</taxon>
        <taxon>Sar</taxon>
        <taxon>Stramenopiles</taxon>
        <taxon>Ochrophyta</taxon>
        <taxon>Bolidophyceae</taxon>
        <taxon>Parmales</taxon>
        <taxon>Triparmaceae</taxon>
        <taxon>Triparma</taxon>
    </lineage>
</organism>
<evidence type="ECO:0000256" key="4">
    <source>
        <dbReference type="ARBA" id="ARBA00023136"/>
    </source>
</evidence>
<feature type="transmembrane region" description="Helical" evidence="6">
    <location>
        <begin position="176"/>
        <end position="195"/>
    </location>
</feature>
<dbReference type="Gene3D" id="1.10.3730.20">
    <property type="match status" value="1"/>
</dbReference>
<dbReference type="SUPFAM" id="SSF103481">
    <property type="entry name" value="Multidrug resistance efflux transporter EmrE"/>
    <property type="match status" value="1"/>
</dbReference>
<feature type="region of interest" description="Disordered" evidence="5">
    <location>
        <begin position="57"/>
        <end position="93"/>
    </location>
</feature>
<reference evidence="7" key="1">
    <citation type="submission" date="2022-07" db="EMBL/GenBank/DDBJ databases">
        <title>Genome analysis of Parmales, a sister group of diatoms, reveals the evolutionary specialization of diatoms from phago-mixotrophs to photoautotrophs.</title>
        <authorList>
            <person name="Ban H."/>
            <person name="Sato S."/>
            <person name="Yoshikawa S."/>
            <person name="Kazumasa Y."/>
            <person name="Nakamura Y."/>
            <person name="Ichinomiya M."/>
            <person name="Saitoh K."/>
            <person name="Sato N."/>
            <person name="Blanc-Mathieu R."/>
            <person name="Endo H."/>
            <person name="Kuwata A."/>
            <person name="Ogata H."/>
        </authorList>
    </citation>
    <scope>NUCLEOTIDE SEQUENCE</scope>
</reference>
<feature type="transmembrane region" description="Helical" evidence="6">
    <location>
        <begin position="215"/>
        <end position="234"/>
    </location>
</feature>
<dbReference type="GO" id="GO:0016020">
    <property type="term" value="C:membrane"/>
    <property type="evidence" value="ECO:0007669"/>
    <property type="project" value="UniProtKB-SubCell"/>
</dbReference>
<comment type="caution">
    <text evidence="7">The sequence shown here is derived from an EMBL/GenBank/DDBJ whole genome shotgun (WGS) entry which is preliminary data.</text>
</comment>
<dbReference type="EMBL" id="BRXZ01003806">
    <property type="protein sequence ID" value="GMH62258.1"/>
    <property type="molecule type" value="Genomic_DNA"/>
</dbReference>
<evidence type="ECO:0000256" key="5">
    <source>
        <dbReference type="SAM" id="MobiDB-lite"/>
    </source>
</evidence>
<keyword evidence="8" id="KW-1185">Reference proteome</keyword>
<keyword evidence="3 6" id="KW-1133">Transmembrane helix</keyword>
<proteinExistence type="predicted"/>
<name>A0A9W7A405_9STRA</name>
<evidence type="ECO:0008006" key="9">
    <source>
        <dbReference type="Google" id="ProtNLM"/>
    </source>
</evidence>
<dbReference type="GO" id="GO:0015095">
    <property type="term" value="F:magnesium ion transmembrane transporter activity"/>
    <property type="evidence" value="ECO:0007669"/>
    <property type="project" value="InterPro"/>
</dbReference>
<keyword evidence="2 6" id="KW-0812">Transmembrane</keyword>
<evidence type="ECO:0000313" key="7">
    <source>
        <dbReference type="EMBL" id="GMH62258.1"/>
    </source>
</evidence>
<accession>A0A9W7A405</accession>
<dbReference type="InterPro" id="IPR008521">
    <property type="entry name" value="Mg_trans_NIPA"/>
</dbReference>
<keyword evidence="4 6" id="KW-0472">Membrane</keyword>
<feature type="transmembrane region" description="Helical" evidence="6">
    <location>
        <begin position="121"/>
        <end position="141"/>
    </location>
</feature>
<evidence type="ECO:0000256" key="1">
    <source>
        <dbReference type="ARBA" id="ARBA00004141"/>
    </source>
</evidence>